<dbReference type="Pfam" id="PF01554">
    <property type="entry name" value="MatE"/>
    <property type="match status" value="2"/>
</dbReference>
<dbReference type="GO" id="GO:0042910">
    <property type="term" value="F:xenobiotic transmembrane transporter activity"/>
    <property type="evidence" value="ECO:0007669"/>
    <property type="project" value="InterPro"/>
</dbReference>
<keyword evidence="6 10" id="KW-1133">Transmembrane helix</keyword>
<proteinExistence type="predicted"/>
<accession>M7N820</accession>
<evidence type="ECO:0000313" key="11">
    <source>
        <dbReference type="EMBL" id="EMR03402.1"/>
    </source>
</evidence>
<feature type="transmembrane region" description="Helical" evidence="10">
    <location>
        <begin position="289"/>
        <end position="309"/>
    </location>
</feature>
<evidence type="ECO:0000256" key="8">
    <source>
        <dbReference type="ARBA" id="ARBA00023136"/>
    </source>
</evidence>
<comment type="subcellular location">
    <subcellularLocation>
        <location evidence="1">Cell membrane</location>
        <topology evidence="1">Multi-pass membrane protein</topology>
    </subcellularLocation>
</comment>
<keyword evidence="3" id="KW-0050">Antiport</keyword>
<dbReference type="PANTHER" id="PTHR43298">
    <property type="entry name" value="MULTIDRUG RESISTANCE PROTEIN NORM-RELATED"/>
    <property type="match status" value="1"/>
</dbReference>
<dbReference type="GO" id="GO:0015297">
    <property type="term" value="F:antiporter activity"/>
    <property type="evidence" value="ECO:0007669"/>
    <property type="project" value="UniProtKB-KW"/>
</dbReference>
<evidence type="ECO:0000256" key="2">
    <source>
        <dbReference type="ARBA" id="ARBA00022448"/>
    </source>
</evidence>
<dbReference type="InterPro" id="IPR048279">
    <property type="entry name" value="MdtK-like"/>
</dbReference>
<dbReference type="EMBL" id="AODQ01000026">
    <property type="protein sequence ID" value="EMR03402.1"/>
    <property type="molecule type" value="Genomic_DNA"/>
</dbReference>
<feature type="transmembrane region" description="Helical" evidence="10">
    <location>
        <begin position="56"/>
        <end position="79"/>
    </location>
</feature>
<evidence type="ECO:0000256" key="9">
    <source>
        <dbReference type="ARBA" id="ARBA00031636"/>
    </source>
</evidence>
<organism evidence="11 12">
    <name type="scientific">Cesiribacter andamanensis AMV16</name>
    <dbReference type="NCBI Taxonomy" id="1279009"/>
    <lineage>
        <taxon>Bacteria</taxon>
        <taxon>Pseudomonadati</taxon>
        <taxon>Bacteroidota</taxon>
        <taxon>Cytophagia</taxon>
        <taxon>Cytophagales</taxon>
        <taxon>Cesiribacteraceae</taxon>
        <taxon>Cesiribacter</taxon>
    </lineage>
</organism>
<evidence type="ECO:0000256" key="1">
    <source>
        <dbReference type="ARBA" id="ARBA00004651"/>
    </source>
</evidence>
<feature type="transmembrane region" description="Helical" evidence="10">
    <location>
        <begin position="165"/>
        <end position="187"/>
    </location>
</feature>
<dbReference type="Proteomes" id="UP000011910">
    <property type="component" value="Unassembled WGS sequence"/>
</dbReference>
<evidence type="ECO:0000256" key="4">
    <source>
        <dbReference type="ARBA" id="ARBA00022475"/>
    </source>
</evidence>
<dbReference type="NCBIfam" id="TIGR00797">
    <property type="entry name" value="matE"/>
    <property type="match status" value="1"/>
</dbReference>
<dbReference type="InterPro" id="IPR002528">
    <property type="entry name" value="MATE_fam"/>
</dbReference>
<name>M7N820_9BACT</name>
<dbReference type="CDD" id="cd13131">
    <property type="entry name" value="MATE_NorM_like"/>
    <property type="match status" value="1"/>
</dbReference>
<dbReference type="AlphaFoldDB" id="M7N820"/>
<dbReference type="eggNOG" id="COG0534">
    <property type="taxonomic scope" value="Bacteria"/>
</dbReference>
<keyword evidence="4" id="KW-1003">Cell membrane</keyword>
<feature type="transmembrane region" description="Helical" evidence="10">
    <location>
        <begin position="132"/>
        <end position="153"/>
    </location>
</feature>
<keyword evidence="5 10" id="KW-0812">Transmembrane</keyword>
<evidence type="ECO:0000256" key="7">
    <source>
        <dbReference type="ARBA" id="ARBA00023065"/>
    </source>
</evidence>
<feature type="transmembrane region" description="Helical" evidence="10">
    <location>
        <begin position="422"/>
        <end position="443"/>
    </location>
</feature>
<dbReference type="RefSeq" id="WP_009194824.1">
    <property type="nucleotide sequence ID" value="NZ_AODQ01000026.1"/>
</dbReference>
<comment type="caution">
    <text evidence="11">The sequence shown here is derived from an EMBL/GenBank/DDBJ whole genome shotgun (WGS) entry which is preliminary data.</text>
</comment>
<dbReference type="PATRIC" id="fig|1279009.4.peg.1442"/>
<gene>
    <name evidence="11" type="primary">norM</name>
    <name evidence="11" type="ORF">ADICEAN_01424</name>
</gene>
<feature type="transmembrane region" description="Helical" evidence="10">
    <location>
        <begin position="396"/>
        <end position="416"/>
    </location>
</feature>
<evidence type="ECO:0000256" key="3">
    <source>
        <dbReference type="ARBA" id="ARBA00022449"/>
    </source>
</evidence>
<dbReference type="InterPro" id="IPR050222">
    <property type="entry name" value="MATE_MdtK"/>
</dbReference>
<dbReference type="OrthoDB" id="9780160at2"/>
<evidence type="ECO:0000256" key="5">
    <source>
        <dbReference type="ARBA" id="ARBA00022692"/>
    </source>
</evidence>
<dbReference type="GO" id="GO:0006811">
    <property type="term" value="P:monoatomic ion transport"/>
    <property type="evidence" value="ECO:0007669"/>
    <property type="project" value="UniProtKB-KW"/>
</dbReference>
<reference evidence="11 12" key="1">
    <citation type="journal article" date="2013" name="Genome Announc.">
        <title>Draft Genome Sequence of Cesiribacter andamanensis Strain AMV16T, Isolated from a Soil Sample from a Mud Volcano in the Andaman Islands, India.</title>
        <authorList>
            <person name="Shivaji S."/>
            <person name="Ara S."/>
            <person name="Begum Z."/>
            <person name="Srinivas T.N."/>
            <person name="Singh A."/>
            <person name="Kumar Pinnaka A."/>
        </authorList>
    </citation>
    <scope>NUCLEOTIDE SEQUENCE [LARGE SCALE GENOMIC DNA]</scope>
    <source>
        <strain evidence="11 12">AMV16</strain>
    </source>
</reference>
<keyword evidence="8 10" id="KW-0472">Membrane</keyword>
<feature type="transmembrane region" description="Helical" evidence="10">
    <location>
        <begin position="21"/>
        <end position="44"/>
    </location>
</feature>
<feature type="transmembrane region" description="Helical" evidence="10">
    <location>
        <begin position="240"/>
        <end position="269"/>
    </location>
</feature>
<keyword evidence="7" id="KW-0406">Ion transport</keyword>
<evidence type="ECO:0000256" key="10">
    <source>
        <dbReference type="SAM" id="Phobius"/>
    </source>
</evidence>
<feature type="transmembrane region" description="Helical" evidence="10">
    <location>
        <begin position="361"/>
        <end position="384"/>
    </location>
</feature>
<feature type="transmembrane region" description="Helical" evidence="10">
    <location>
        <begin position="99"/>
        <end position="120"/>
    </location>
</feature>
<evidence type="ECO:0000256" key="6">
    <source>
        <dbReference type="ARBA" id="ARBA00022989"/>
    </source>
</evidence>
<protein>
    <recommendedName>
        <fullName evidence="9">Multidrug-efflux transporter</fullName>
    </recommendedName>
</protein>
<sequence length="455" mass="49207">MLAAQPTTTAFGWQARRLLQIALPVMLSYLGHVLVGTADSMMVGQLGKVPLAAVSLANSIVVLPMMFGLGLSYGLTPLVASADGQGNTRRIAKLLQHSLLINLGAGVALAGLSLLVLPFLDEMNQPPDVVAIVGPYLAIVAFSLVPLMLFQAFKQFAEGLGFTRKAMYITLAANGVNIFFNWVLIYGKLGFPAMGLEGAGWSTLFARVMMVLGMGYYCYRSPRFAPYRALFGLKRFKRKLSLRLMQLGIPMGLQFVFEVGAFSGAVIMAGWMGDTQQAAHQIAINLASMSYMIASGISAAATVQVGNLLGRKDLPGVRMAGITATVLVLGLQTLFAFIFLFGRYLLPTFYIDNEQVIEVAAGLLVIAAFFQLSDGVQVVGLGALRGMEDVRIPTWITLFAYWVLALPLGYVLGFVFDMGINGVWWGLLTGLTVAAVLLAVRFWRKTQQLPQKVVQ</sequence>
<dbReference type="PIRSF" id="PIRSF006603">
    <property type="entry name" value="DinF"/>
    <property type="match status" value="1"/>
</dbReference>
<dbReference type="STRING" id="1279009.ADICEAN_01424"/>
<feature type="transmembrane region" description="Helical" evidence="10">
    <location>
        <begin position="199"/>
        <end position="219"/>
    </location>
</feature>
<feature type="transmembrane region" description="Helical" evidence="10">
    <location>
        <begin position="321"/>
        <end position="341"/>
    </location>
</feature>
<keyword evidence="2" id="KW-0813">Transport</keyword>
<dbReference type="PANTHER" id="PTHR43298:SF2">
    <property type="entry name" value="FMN_FAD EXPORTER YEEO-RELATED"/>
    <property type="match status" value="1"/>
</dbReference>
<keyword evidence="12" id="KW-1185">Reference proteome</keyword>
<evidence type="ECO:0000313" key="12">
    <source>
        <dbReference type="Proteomes" id="UP000011910"/>
    </source>
</evidence>
<dbReference type="GO" id="GO:0005886">
    <property type="term" value="C:plasma membrane"/>
    <property type="evidence" value="ECO:0007669"/>
    <property type="project" value="UniProtKB-SubCell"/>
</dbReference>